<dbReference type="SMART" id="SM00421">
    <property type="entry name" value="HTH_LUXR"/>
    <property type="match status" value="1"/>
</dbReference>
<keyword evidence="4" id="KW-0804">Transcription</keyword>
<dbReference type="AlphaFoldDB" id="I0W6Y7"/>
<evidence type="ECO:0000256" key="2">
    <source>
        <dbReference type="ARBA" id="ARBA00023015"/>
    </source>
</evidence>
<dbReference type="PROSITE" id="PS50110">
    <property type="entry name" value="RESPONSE_REGULATORY"/>
    <property type="match status" value="1"/>
</dbReference>
<dbReference type="InterPro" id="IPR011006">
    <property type="entry name" value="CheY-like_superfamily"/>
</dbReference>
<accession>I0W6Y7</accession>
<keyword evidence="2" id="KW-0805">Transcription regulation</keyword>
<evidence type="ECO:0000256" key="3">
    <source>
        <dbReference type="ARBA" id="ARBA00023125"/>
    </source>
</evidence>
<feature type="domain" description="Response regulatory" evidence="7">
    <location>
        <begin position="11"/>
        <end position="128"/>
    </location>
</feature>
<dbReference type="GO" id="GO:0000160">
    <property type="term" value="P:phosphorelay signal transduction system"/>
    <property type="evidence" value="ECO:0007669"/>
    <property type="project" value="InterPro"/>
</dbReference>
<evidence type="ECO:0000256" key="4">
    <source>
        <dbReference type="ARBA" id="ARBA00023163"/>
    </source>
</evidence>
<evidence type="ECO:0000256" key="1">
    <source>
        <dbReference type="ARBA" id="ARBA00022553"/>
    </source>
</evidence>
<dbReference type="PROSITE" id="PS50043">
    <property type="entry name" value="HTH_LUXR_2"/>
    <property type="match status" value="1"/>
</dbReference>
<dbReference type="InterPro" id="IPR000792">
    <property type="entry name" value="Tscrpt_reg_LuxR_C"/>
</dbReference>
<evidence type="ECO:0000313" key="9">
    <source>
        <dbReference type="Proteomes" id="UP000005938"/>
    </source>
</evidence>
<dbReference type="SUPFAM" id="SSF46894">
    <property type="entry name" value="C-terminal effector domain of the bipartite response regulators"/>
    <property type="match status" value="1"/>
</dbReference>
<dbReference type="SUPFAM" id="SSF52172">
    <property type="entry name" value="CheY-like"/>
    <property type="match status" value="1"/>
</dbReference>
<evidence type="ECO:0000313" key="8">
    <source>
        <dbReference type="EMBL" id="EID72153.1"/>
    </source>
</evidence>
<dbReference type="PATRIC" id="fig|946077.3.peg.2345"/>
<sequence length="223" mass="25243">MNRTISQLKKDIAIIDDNNFLIKSVQEKLSFFDNIHISFIANNGLECVEKLKIEIQPDLILMDIDMPKLNGIEATAIVKQKYPQIKIIILTVFDDDENIFHAIQSGADGYLLKDTTPQVLYDAIVQTLEGGAVMTPSIAMKALNFLRPPRIENGGELEETIKLTNREIEVLEQLSTGIPYTTIAANLYVSPSTIRRHIENIYQKLQVHSKIEAIELARKKRLI</sequence>
<dbReference type="PANTHER" id="PTHR43214">
    <property type="entry name" value="TWO-COMPONENT RESPONSE REGULATOR"/>
    <property type="match status" value="1"/>
</dbReference>
<reference evidence="8 9" key="1">
    <citation type="journal article" date="2012" name="J. Bacteriol.">
        <title>Genome Sequence of the Halotolerant Bacterium Imtechella halotolerans K1T.</title>
        <authorList>
            <person name="Kumar S."/>
            <person name="Vikram S."/>
            <person name="Subramanian S."/>
            <person name="Raghava G.P."/>
            <person name="Pinnaka A.K."/>
        </authorList>
    </citation>
    <scope>NUCLEOTIDE SEQUENCE [LARGE SCALE GENOMIC DNA]</scope>
    <source>
        <strain evidence="8 9">K1</strain>
    </source>
</reference>
<evidence type="ECO:0000259" key="7">
    <source>
        <dbReference type="PROSITE" id="PS50110"/>
    </source>
</evidence>
<dbReference type="eggNOG" id="COG2197">
    <property type="taxonomic scope" value="Bacteria"/>
</dbReference>
<dbReference type="InterPro" id="IPR001789">
    <property type="entry name" value="Sig_transdc_resp-reg_receiver"/>
</dbReference>
<dbReference type="PRINTS" id="PR00038">
    <property type="entry name" value="HTHLUXR"/>
</dbReference>
<protein>
    <submittedName>
        <fullName evidence="8">Response regulator containing a CheY-like receiver domain and an HTH DNA-binding domain</fullName>
    </submittedName>
</protein>
<name>I0W6Y7_9FLAO</name>
<dbReference type="GO" id="GO:0006355">
    <property type="term" value="P:regulation of DNA-templated transcription"/>
    <property type="evidence" value="ECO:0007669"/>
    <property type="project" value="InterPro"/>
</dbReference>
<dbReference type="Pfam" id="PF00196">
    <property type="entry name" value="GerE"/>
    <property type="match status" value="1"/>
</dbReference>
<organism evidence="8 9">
    <name type="scientific">Imtechella halotolerans K1</name>
    <dbReference type="NCBI Taxonomy" id="946077"/>
    <lineage>
        <taxon>Bacteria</taxon>
        <taxon>Pseudomonadati</taxon>
        <taxon>Bacteroidota</taxon>
        <taxon>Flavobacteriia</taxon>
        <taxon>Flavobacteriales</taxon>
        <taxon>Flavobacteriaceae</taxon>
        <taxon>Imtechella</taxon>
    </lineage>
</organism>
<dbReference type="RefSeq" id="WP_008240862.1">
    <property type="nucleotide sequence ID" value="NZ_AJJU01000037.1"/>
</dbReference>
<dbReference type="InterPro" id="IPR039420">
    <property type="entry name" value="WalR-like"/>
</dbReference>
<dbReference type="PANTHER" id="PTHR43214:SF24">
    <property type="entry name" value="TRANSCRIPTIONAL REGULATORY PROTEIN NARL-RELATED"/>
    <property type="match status" value="1"/>
</dbReference>
<dbReference type="InterPro" id="IPR058245">
    <property type="entry name" value="NreC/VraR/RcsB-like_REC"/>
</dbReference>
<dbReference type="PROSITE" id="PS00622">
    <property type="entry name" value="HTH_LUXR_1"/>
    <property type="match status" value="1"/>
</dbReference>
<dbReference type="GO" id="GO:0003677">
    <property type="term" value="F:DNA binding"/>
    <property type="evidence" value="ECO:0007669"/>
    <property type="project" value="UniProtKB-KW"/>
</dbReference>
<dbReference type="CDD" id="cd06170">
    <property type="entry name" value="LuxR_C_like"/>
    <property type="match status" value="1"/>
</dbReference>
<dbReference type="Gene3D" id="3.40.50.2300">
    <property type="match status" value="1"/>
</dbReference>
<evidence type="ECO:0000256" key="5">
    <source>
        <dbReference type="PROSITE-ProRule" id="PRU00169"/>
    </source>
</evidence>
<dbReference type="InterPro" id="IPR016032">
    <property type="entry name" value="Sig_transdc_resp-reg_C-effctor"/>
</dbReference>
<keyword evidence="3 8" id="KW-0238">DNA-binding</keyword>
<keyword evidence="1 5" id="KW-0597">Phosphoprotein</keyword>
<feature type="modified residue" description="4-aspartylphosphate" evidence="5">
    <location>
        <position position="63"/>
    </location>
</feature>
<evidence type="ECO:0000259" key="6">
    <source>
        <dbReference type="PROSITE" id="PS50043"/>
    </source>
</evidence>
<dbReference type="EMBL" id="AJJU01000037">
    <property type="protein sequence ID" value="EID72153.1"/>
    <property type="molecule type" value="Genomic_DNA"/>
</dbReference>
<dbReference type="SMART" id="SM00448">
    <property type="entry name" value="REC"/>
    <property type="match status" value="1"/>
</dbReference>
<keyword evidence="9" id="KW-1185">Reference proteome</keyword>
<dbReference type="Proteomes" id="UP000005938">
    <property type="component" value="Unassembled WGS sequence"/>
</dbReference>
<dbReference type="Pfam" id="PF00072">
    <property type="entry name" value="Response_reg"/>
    <property type="match status" value="1"/>
</dbReference>
<dbReference type="CDD" id="cd17535">
    <property type="entry name" value="REC_NarL-like"/>
    <property type="match status" value="1"/>
</dbReference>
<feature type="domain" description="HTH luxR-type" evidence="6">
    <location>
        <begin position="156"/>
        <end position="221"/>
    </location>
</feature>
<proteinExistence type="predicted"/>
<dbReference type="STRING" id="946077.W5A_11636"/>
<gene>
    <name evidence="8" type="ORF">W5A_11636</name>
</gene>
<comment type="caution">
    <text evidence="8">The sequence shown here is derived from an EMBL/GenBank/DDBJ whole genome shotgun (WGS) entry which is preliminary data.</text>
</comment>